<dbReference type="EMBL" id="MTYJ01000025">
    <property type="protein sequence ID" value="OQV21157.1"/>
    <property type="molecule type" value="Genomic_DNA"/>
</dbReference>
<evidence type="ECO:0000313" key="2">
    <source>
        <dbReference type="EMBL" id="OQV21157.1"/>
    </source>
</evidence>
<feature type="region of interest" description="Disordered" evidence="1">
    <location>
        <begin position="246"/>
        <end position="290"/>
    </location>
</feature>
<feature type="region of interest" description="Disordered" evidence="1">
    <location>
        <begin position="132"/>
        <end position="184"/>
    </location>
</feature>
<reference evidence="3" key="1">
    <citation type="submission" date="2017-01" db="EMBL/GenBank/DDBJ databases">
        <title>Comparative genomics of anhydrobiosis in the tardigrade Hypsibius dujardini.</title>
        <authorList>
            <person name="Yoshida Y."/>
            <person name="Koutsovoulos G."/>
            <person name="Laetsch D."/>
            <person name="Stevens L."/>
            <person name="Kumar S."/>
            <person name="Horikawa D."/>
            <person name="Ishino K."/>
            <person name="Komine S."/>
            <person name="Tomita M."/>
            <person name="Blaxter M."/>
            <person name="Arakawa K."/>
        </authorList>
    </citation>
    <scope>NUCLEOTIDE SEQUENCE [LARGE SCALE GENOMIC DNA]</scope>
    <source>
        <strain evidence="3">Z151</strain>
    </source>
</reference>
<comment type="caution">
    <text evidence="2">The sequence shown here is derived from an EMBL/GenBank/DDBJ whole genome shotgun (WGS) entry which is preliminary data.</text>
</comment>
<feature type="compositionally biased region" description="Low complexity" evidence="1">
    <location>
        <begin position="38"/>
        <end position="51"/>
    </location>
</feature>
<dbReference type="AlphaFoldDB" id="A0A1W0X0Y6"/>
<protein>
    <submittedName>
        <fullName evidence="2">Uncharacterized protein</fullName>
    </submittedName>
</protein>
<evidence type="ECO:0000313" key="3">
    <source>
        <dbReference type="Proteomes" id="UP000192578"/>
    </source>
</evidence>
<feature type="compositionally biased region" description="Low complexity" evidence="1">
    <location>
        <begin position="252"/>
        <end position="264"/>
    </location>
</feature>
<keyword evidence="3" id="KW-1185">Reference proteome</keyword>
<feature type="compositionally biased region" description="Polar residues" evidence="1">
    <location>
        <begin position="265"/>
        <end position="290"/>
    </location>
</feature>
<sequence length="352" mass="38847">MDGGDDWDDVPAPVSRSDRIHRITSPDQTLQRPPPHPNSSHMMSHSTSSLARTAQLQQLQLQQTMALMQQQQQQLGLHGLLDHHMPAPHPPPPNHIASLRRQAQFMALQAAAAQTGSLPRGTSGQQQMFSIPASPTSSRGMRYRSPAASLPPTNGPLRQAPSPNLSSARRMQQLQQQRSLELGLDPARLHMDSSLPRRNPRAAAYWGQHDQLMQQQQQMQKGPFDPFAAAAQAQQQAIYSADGSTSSYARVNHNNNSNIGNNGNRQSQSAASQTRTENPQTATTNQHTNPIYTIPERCRLWSRKVLRQDVFSFSNKARFCAANRSPSDHHVAVCEKNSRKTVPRGEGEGGAL</sequence>
<organism evidence="2 3">
    <name type="scientific">Hypsibius exemplaris</name>
    <name type="common">Freshwater tardigrade</name>
    <dbReference type="NCBI Taxonomy" id="2072580"/>
    <lineage>
        <taxon>Eukaryota</taxon>
        <taxon>Metazoa</taxon>
        <taxon>Ecdysozoa</taxon>
        <taxon>Tardigrada</taxon>
        <taxon>Eutardigrada</taxon>
        <taxon>Parachela</taxon>
        <taxon>Hypsibioidea</taxon>
        <taxon>Hypsibiidae</taxon>
        <taxon>Hypsibius</taxon>
    </lineage>
</organism>
<accession>A0A1W0X0Y6</accession>
<gene>
    <name evidence="2" type="ORF">BV898_04918</name>
</gene>
<feature type="region of interest" description="Disordered" evidence="1">
    <location>
        <begin position="1"/>
        <end position="51"/>
    </location>
</feature>
<feature type="compositionally biased region" description="Low complexity" evidence="1">
    <location>
        <begin position="165"/>
        <end position="184"/>
    </location>
</feature>
<proteinExistence type="predicted"/>
<evidence type="ECO:0000256" key="1">
    <source>
        <dbReference type="SAM" id="MobiDB-lite"/>
    </source>
</evidence>
<dbReference type="Proteomes" id="UP000192578">
    <property type="component" value="Unassembled WGS sequence"/>
</dbReference>
<name>A0A1W0X0Y6_HYPEX</name>